<evidence type="ECO:0000313" key="3">
    <source>
        <dbReference type="EMBL" id="PWN96804.1"/>
    </source>
</evidence>
<proteinExistence type="inferred from homology"/>
<comment type="similarity">
    <text evidence="1">Belongs to the lysine N-acyltransferase MbtK family.</text>
</comment>
<dbReference type="OrthoDB" id="4250781at2759"/>
<dbReference type="Pfam" id="PF13523">
    <property type="entry name" value="Acetyltransf_8"/>
    <property type="match status" value="1"/>
</dbReference>
<dbReference type="InterPro" id="IPR019432">
    <property type="entry name" value="Acyltransferase_MbtK/IucB-like"/>
</dbReference>
<feature type="domain" description="Acyltransferase MbtK/IucB-like conserved" evidence="2">
    <location>
        <begin position="240"/>
        <end position="289"/>
    </location>
</feature>
<dbReference type="EMBL" id="KZ819297">
    <property type="protein sequence ID" value="PWN96804.1"/>
    <property type="molecule type" value="Genomic_DNA"/>
</dbReference>
<dbReference type="GO" id="GO:0019290">
    <property type="term" value="P:siderophore biosynthetic process"/>
    <property type="evidence" value="ECO:0007669"/>
    <property type="project" value="InterPro"/>
</dbReference>
<dbReference type="GO" id="GO:0016410">
    <property type="term" value="F:N-acyltransferase activity"/>
    <property type="evidence" value="ECO:0007669"/>
    <property type="project" value="TreeGrafter"/>
</dbReference>
<accession>A0A316Z6W3</accession>
<sequence>MATVPPSAVVPLEERPLEERFTLPDMTPVQYREADSHDRIDVQLGAAAQKDSELAPLAAFVKTDVQSRISLHGAVNADRAVSEHVWEFRAPGDAAVEISAFDAWAALYAFWVRRDHLERQPVQLGASLANRDHLYAFITQTGLGFHAPDSKDTYEVLLDRSSFWQGAGAPRSRSWLQAHVPSVSDFGPLASTAFPHTISFTRSDDPPVLTTHPLRPPKPAPGAVLYSRWVHSVKQHLTLTHIDANNPEHFEAYCRWQNSDRVNVGWREKGDEAHHRKYHAGRLADPHIMGFLVAWDGELAGYGEASFNKEDGMAAFAGGMGDYDQGTHLLIGESKFRGRHRFAAHMVSMKHFAFLREPRTQIVIGEPRVDLSIVPLLQAHLPQDRRKVLPLPHKDAVLFILHRDRFFIDGIFF</sequence>
<name>A0A316Z6W3_9BASI</name>
<protein>
    <submittedName>
        <fullName evidence="3">Putative acyltransferase</fullName>
    </submittedName>
</protein>
<dbReference type="RefSeq" id="XP_025597083.1">
    <property type="nucleotide sequence ID" value="XM_025742786.1"/>
</dbReference>
<keyword evidence="3" id="KW-0808">Transferase</keyword>
<dbReference type="Proteomes" id="UP000245946">
    <property type="component" value="Unassembled WGS sequence"/>
</dbReference>
<dbReference type="STRING" id="58919.A0A316Z6W3"/>
<reference evidence="3 4" key="1">
    <citation type="journal article" date="2018" name="Mol. Biol. Evol.">
        <title>Broad Genomic Sampling Reveals a Smut Pathogenic Ancestry of the Fungal Clade Ustilaginomycotina.</title>
        <authorList>
            <person name="Kijpornyongpan T."/>
            <person name="Mondo S.J."/>
            <person name="Barry K."/>
            <person name="Sandor L."/>
            <person name="Lee J."/>
            <person name="Lipzen A."/>
            <person name="Pangilinan J."/>
            <person name="LaButti K."/>
            <person name="Hainaut M."/>
            <person name="Henrissat B."/>
            <person name="Grigoriev I.V."/>
            <person name="Spatafora J.W."/>
            <person name="Aime M.C."/>
        </authorList>
    </citation>
    <scope>NUCLEOTIDE SEQUENCE [LARGE SCALE GENOMIC DNA]</scope>
    <source>
        <strain evidence="3 4">MCA 4186</strain>
    </source>
</reference>
<evidence type="ECO:0000256" key="1">
    <source>
        <dbReference type="ARBA" id="ARBA00009893"/>
    </source>
</evidence>
<evidence type="ECO:0000313" key="4">
    <source>
        <dbReference type="Proteomes" id="UP000245946"/>
    </source>
</evidence>
<dbReference type="AlphaFoldDB" id="A0A316Z6W3"/>
<keyword evidence="4" id="KW-1185">Reference proteome</keyword>
<gene>
    <name evidence="3" type="ORF">FA09DRAFT_330896</name>
</gene>
<evidence type="ECO:0000259" key="2">
    <source>
        <dbReference type="SMART" id="SM01006"/>
    </source>
</evidence>
<dbReference type="SUPFAM" id="SSF55729">
    <property type="entry name" value="Acyl-CoA N-acyltransferases (Nat)"/>
    <property type="match status" value="1"/>
</dbReference>
<dbReference type="PANTHER" id="PTHR31438">
    <property type="entry name" value="LYSINE N-ACYLTRANSFERASE C17G9.06C-RELATED"/>
    <property type="match status" value="1"/>
</dbReference>
<dbReference type="Gene3D" id="3.40.630.30">
    <property type="match status" value="1"/>
</dbReference>
<dbReference type="PANTHER" id="PTHR31438:SF1">
    <property type="entry name" value="LYSINE N-ACYLTRANSFERASE C17G9.06C-RELATED"/>
    <property type="match status" value="1"/>
</dbReference>
<organism evidence="3 4">
    <name type="scientific">Tilletiopsis washingtonensis</name>
    <dbReference type="NCBI Taxonomy" id="58919"/>
    <lineage>
        <taxon>Eukaryota</taxon>
        <taxon>Fungi</taxon>
        <taxon>Dikarya</taxon>
        <taxon>Basidiomycota</taxon>
        <taxon>Ustilaginomycotina</taxon>
        <taxon>Exobasidiomycetes</taxon>
        <taxon>Entylomatales</taxon>
        <taxon>Entylomatales incertae sedis</taxon>
        <taxon>Tilletiopsis</taxon>
    </lineage>
</organism>
<dbReference type="InterPro" id="IPR016181">
    <property type="entry name" value="Acyl_CoA_acyltransferase"/>
</dbReference>
<dbReference type="GeneID" id="37270330"/>
<keyword evidence="3" id="KW-0012">Acyltransferase</keyword>
<dbReference type="SMART" id="SM01006">
    <property type="entry name" value="AlcB"/>
    <property type="match status" value="1"/>
</dbReference>